<evidence type="ECO:0000259" key="8">
    <source>
        <dbReference type="PROSITE" id="PS50089"/>
    </source>
</evidence>
<evidence type="ECO:0000313" key="11">
    <source>
        <dbReference type="Proteomes" id="UP000887568"/>
    </source>
</evidence>
<name>A0A913ZKX0_PATMI</name>
<dbReference type="RefSeq" id="XP_038052447.1">
    <property type="nucleotide sequence ID" value="XM_038196519.1"/>
</dbReference>
<evidence type="ECO:0000256" key="6">
    <source>
        <dbReference type="PROSITE-ProRule" id="PRU00504"/>
    </source>
</evidence>
<keyword evidence="4" id="KW-0862">Zinc</keyword>
<sequence>MAEATGKRAFGEISRTDVMCLKCEHQLKDPKMLDCLHSFCLNCLGGRDKITCPVCWRETLVPVGGLRNLSSSFFLISLVDEIQKREQLNLGMALTTSLTCKSRVLQTDLTKNVAPKCRKHSDHVICFHCVTCDTYICSKCAATEHRSAEHNFIEITDSMKSFRKNVTDILENFDKSKQKLACTTKYSIEAARSRLSKNVYQACSSISSKAEEEIQKIRNKAKHLTTKVKELGHERDSEYAQALFHNREQVDRADKMVRAVRNLMRQADDFELIELKPKVMHNLGFQKEFKCEPAKLDMSFIQVKCQDVVRNKSLGEILLKEKWKLKDEFGKEGTGNGEFECATGVACFRNGDIAVTDSKQKRLSLFTSKGQYKTSVAQGANSNQLKAPFGVAVNSDDLLFVTDQTKVKVFDKELHFVREFIPSVDDASDLTGIAVDPIESFRVDKQRVAVADRGRKVISVHKMNGSLITSISNNMVGNYLAIIHRHFEQLLFTNYEEKKFVCVNFQGFEGLNLMTTLNGEPAKATGVMYEPDDGDHGSIYVAVHSSNLGNSEVQKFDLCGAFVSTVAQGLHMPFQMALTPTRDVVVADKHSIKIFERM</sequence>
<evidence type="ECO:0000256" key="1">
    <source>
        <dbReference type="ARBA" id="ARBA00022723"/>
    </source>
</evidence>
<dbReference type="PROSITE" id="PS00518">
    <property type="entry name" value="ZF_RING_1"/>
    <property type="match status" value="1"/>
</dbReference>
<dbReference type="PROSITE" id="PS50089">
    <property type="entry name" value="ZF_RING_2"/>
    <property type="match status" value="1"/>
</dbReference>
<dbReference type="InterPro" id="IPR017907">
    <property type="entry name" value="Znf_RING_CS"/>
</dbReference>
<dbReference type="PANTHER" id="PTHR25462:SF296">
    <property type="entry name" value="MEIOTIC P26, ISOFORM F"/>
    <property type="match status" value="1"/>
</dbReference>
<dbReference type="Gene3D" id="3.30.160.60">
    <property type="entry name" value="Classic Zinc Finger"/>
    <property type="match status" value="1"/>
</dbReference>
<feature type="coiled-coil region" evidence="7">
    <location>
        <begin position="207"/>
        <end position="234"/>
    </location>
</feature>
<feature type="domain" description="RING-type" evidence="8">
    <location>
        <begin position="20"/>
        <end position="55"/>
    </location>
</feature>
<feature type="repeat" description="NHL" evidence="6">
    <location>
        <begin position="329"/>
        <end position="369"/>
    </location>
</feature>
<dbReference type="AlphaFoldDB" id="A0A913ZKX0"/>
<dbReference type="PANTHER" id="PTHR25462">
    <property type="entry name" value="BONUS, ISOFORM C-RELATED"/>
    <property type="match status" value="1"/>
</dbReference>
<accession>A0A913ZKX0</accession>
<evidence type="ECO:0000313" key="10">
    <source>
        <dbReference type="EnsemblMetazoa" id="XP_038052447.1"/>
    </source>
</evidence>
<dbReference type="GeneID" id="119725158"/>
<keyword evidence="1" id="KW-0479">Metal-binding</keyword>
<keyword evidence="2" id="KW-0677">Repeat</keyword>
<dbReference type="InterPro" id="IPR047153">
    <property type="entry name" value="TRIM45/56/19-like"/>
</dbReference>
<dbReference type="GO" id="GO:0008270">
    <property type="term" value="F:zinc ion binding"/>
    <property type="evidence" value="ECO:0007669"/>
    <property type="project" value="UniProtKB-KW"/>
</dbReference>
<evidence type="ECO:0000256" key="5">
    <source>
        <dbReference type="PROSITE-ProRule" id="PRU00024"/>
    </source>
</evidence>
<dbReference type="Gene3D" id="3.30.40.10">
    <property type="entry name" value="Zinc/RING finger domain, C3HC4 (zinc finger)"/>
    <property type="match status" value="1"/>
</dbReference>
<organism evidence="10 11">
    <name type="scientific">Patiria miniata</name>
    <name type="common">Bat star</name>
    <name type="synonym">Asterina miniata</name>
    <dbReference type="NCBI Taxonomy" id="46514"/>
    <lineage>
        <taxon>Eukaryota</taxon>
        <taxon>Metazoa</taxon>
        <taxon>Echinodermata</taxon>
        <taxon>Eleutherozoa</taxon>
        <taxon>Asterozoa</taxon>
        <taxon>Asteroidea</taxon>
        <taxon>Valvatacea</taxon>
        <taxon>Valvatida</taxon>
        <taxon>Asterinidae</taxon>
        <taxon>Patiria</taxon>
    </lineage>
</organism>
<protein>
    <submittedName>
        <fullName evidence="10">Uncharacterized protein</fullName>
    </submittedName>
</protein>
<keyword evidence="7" id="KW-0175">Coiled coil</keyword>
<dbReference type="SMART" id="SM00184">
    <property type="entry name" value="RING"/>
    <property type="match status" value="1"/>
</dbReference>
<dbReference type="Proteomes" id="UP000887568">
    <property type="component" value="Unplaced"/>
</dbReference>
<keyword evidence="11" id="KW-1185">Reference proteome</keyword>
<dbReference type="EnsemblMetazoa" id="XM_038196519.1">
    <property type="protein sequence ID" value="XP_038052447.1"/>
    <property type="gene ID" value="LOC119725158"/>
</dbReference>
<dbReference type="SUPFAM" id="SSF57850">
    <property type="entry name" value="RING/U-box"/>
    <property type="match status" value="1"/>
</dbReference>
<keyword evidence="3 5" id="KW-0863">Zinc-finger</keyword>
<evidence type="ECO:0000256" key="3">
    <source>
        <dbReference type="ARBA" id="ARBA00022771"/>
    </source>
</evidence>
<dbReference type="InterPro" id="IPR001841">
    <property type="entry name" value="Znf_RING"/>
</dbReference>
<dbReference type="SUPFAM" id="SSF57845">
    <property type="entry name" value="B-box zinc-binding domain"/>
    <property type="match status" value="1"/>
</dbReference>
<dbReference type="InterPro" id="IPR000315">
    <property type="entry name" value="Znf_B-box"/>
</dbReference>
<dbReference type="PROSITE" id="PS51125">
    <property type="entry name" value="NHL"/>
    <property type="match status" value="1"/>
</dbReference>
<dbReference type="Gene3D" id="2.120.10.30">
    <property type="entry name" value="TolB, C-terminal domain"/>
    <property type="match status" value="1"/>
</dbReference>
<feature type="domain" description="B box-type" evidence="9">
    <location>
        <begin position="112"/>
        <end position="155"/>
    </location>
</feature>
<dbReference type="OrthoDB" id="10059137at2759"/>
<evidence type="ECO:0000256" key="2">
    <source>
        <dbReference type="ARBA" id="ARBA00022737"/>
    </source>
</evidence>
<dbReference type="InterPro" id="IPR011042">
    <property type="entry name" value="6-blade_b-propeller_TolB-like"/>
</dbReference>
<evidence type="ECO:0000256" key="4">
    <source>
        <dbReference type="ARBA" id="ARBA00022833"/>
    </source>
</evidence>
<dbReference type="SUPFAM" id="SSF101898">
    <property type="entry name" value="NHL repeat"/>
    <property type="match status" value="1"/>
</dbReference>
<reference evidence="10" key="1">
    <citation type="submission" date="2022-11" db="UniProtKB">
        <authorList>
            <consortium name="EnsemblMetazoa"/>
        </authorList>
    </citation>
    <scope>IDENTIFICATION</scope>
</reference>
<dbReference type="PROSITE" id="PS50119">
    <property type="entry name" value="ZF_BBOX"/>
    <property type="match status" value="1"/>
</dbReference>
<evidence type="ECO:0000256" key="7">
    <source>
        <dbReference type="SAM" id="Coils"/>
    </source>
</evidence>
<dbReference type="InterPro" id="IPR013083">
    <property type="entry name" value="Znf_RING/FYVE/PHD"/>
</dbReference>
<evidence type="ECO:0000259" key="9">
    <source>
        <dbReference type="PROSITE" id="PS50119"/>
    </source>
</evidence>
<dbReference type="CDD" id="cd05819">
    <property type="entry name" value="NHL"/>
    <property type="match status" value="1"/>
</dbReference>
<proteinExistence type="predicted"/>
<dbReference type="InterPro" id="IPR001258">
    <property type="entry name" value="NHL_repeat"/>
</dbReference>